<dbReference type="PANTHER" id="PTHR38471:SF2">
    <property type="entry name" value="FOUR HELIX BUNDLE PROTEIN"/>
    <property type="match status" value="1"/>
</dbReference>
<dbReference type="InterPro" id="IPR036583">
    <property type="entry name" value="23S_rRNA_IVS_sf"/>
</dbReference>
<accession>A0ABS8M8P7</accession>
<evidence type="ECO:0000313" key="1">
    <source>
        <dbReference type="EMBL" id="MCC9061875.1"/>
    </source>
</evidence>
<comment type="caution">
    <text evidence="1">The sequence shown here is derived from an EMBL/GenBank/DDBJ whole genome shotgun (WGS) entry which is preliminary data.</text>
</comment>
<keyword evidence="2" id="KW-1185">Reference proteome</keyword>
<dbReference type="EMBL" id="JAJJMM010000001">
    <property type="protein sequence ID" value="MCC9061875.1"/>
    <property type="molecule type" value="Genomic_DNA"/>
</dbReference>
<protein>
    <submittedName>
        <fullName evidence="1">Four helix bundle protein</fullName>
    </submittedName>
</protein>
<dbReference type="PIRSF" id="PIRSF035652">
    <property type="entry name" value="CHP02436"/>
    <property type="match status" value="1"/>
</dbReference>
<dbReference type="NCBIfam" id="TIGR02436">
    <property type="entry name" value="four helix bundle protein"/>
    <property type="match status" value="1"/>
</dbReference>
<gene>
    <name evidence="1" type="ORF">LNP81_02570</name>
</gene>
<dbReference type="Pfam" id="PF05635">
    <property type="entry name" value="23S_rRNA_IVP"/>
    <property type="match status" value="1"/>
</dbReference>
<dbReference type="Proteomes" id="UP001430679">
    <property type="component" value="Unassembled WGS sequence"/>
</dbReference>
<proteinExistence type="predicted"/>
<evidence type="ECO:0000313" key="2">
    <source>
        <dbReference type="Proteomes" id="UP001430679"/>
    </source>
</evidence>
<sequence length="121" mass="13870">MSESIVKTKSFELAIRGVNFYKWLVSEKKEFIMSKQFLRSITSVGANVREAVNAQSKADFIHKLSISQKECDESMYWLEILNATNYVSAIEFESMHNQCGEVLKIIKSIIITSKKKLIQNS</sequence>
<organism evidence="1 2">
    <name type="scientific">Flavobacterium piscisymbiosum</name>
    <dbReference type="NCBI Taxonomy" id="2893753"/>
    <lineage>
        <taxon>Bacteria</taxon>
        <taxon>Pseudomonadati</taxon>
        <taxon>Bacteroidota</taxon>
        <taxon>Flavobacteriia</taxon>
        <taxon>Flavobacteriales</taxon>
        <taxon>Flavobacteriaceae</taxon>
        <taxon>Flavobacterium</taxon>
    </lineage>
</organism>
<dbReference type="RefSeq" id="WP_230033207.1">
    <property type="nucleotide sequence ID" value="NZ_JAJJMM010000001.1"/>
</dbReference>
<reference evidence="1" key="1">
    <citation type="submission" date="2021-11" db="EMBL/GenBank/DDBJ databases">
        <title>Description of novel Flavobacterium species.</title>
        <authorList>
            <person name="Saticioglu I.B."/>
            <person name="Ay H."/>
            <person name="Altun S."/>
            <person name="Duman M."/>
        </authorList>
    </citation>
    <scope>NUCLEOTIDE SEQUENCE</scope>
    <source>
        <strain evidence="1">F-30</strain>
    </source>
</reference>
<name>A0ABS8M8P7_9FLAO</name>
<dbReference type="SUPFAM" id="SSF158446">
    <property type="entry name" value="IVS-encoded protein-like"/>
    <property type="match status" value="1"/>
</dbReference>
<dbReference type="PANTHER" id="PTHR38471">
    <property type="entry name" value="FOUR HELIX BUNDLE PROTEIN"/>
    <property type="match status" value="1"/>
</dbReference>
<dbReference type="InterPro" id="IPR012657">
    <property type="entry name" value="23S_rRNA-intervening_sequence"/>
</dbReference>
<dbReference type="Gene3D" id="1.20.1440.60">
    <property type="entry name" value="23S rRNA-intervening sequence"/>
    <property type="match status" value="1"/>
</dbReference>